<accession>A0A2A9PMS2</accession>
<evidence type="ECO:0000313" key="2">
    <source>
        <dbReference type="EMBL" id="PFH62524.1"/>
    </source>
</evidence>
<evidence type="ECO:0000256" key="1">
    <source>
        <dbReference type="SAM" id="MobiDB-lite"/>
    </source>
</evidence>
<name>A0A2A9PMS2_OPHUN</name>
<protein>
    <submittedName>
        <fullName evidence="2">Uncharacterized protein</fullName>
    </submittedName>
</protein>
<gene>
    <name evidence="2" type="ORF">XA68_13263</name>
</gene>
<reference evidence="2 3" key="2">
    <citation type="journal article" date="2017" name="Sci. Rep.">
        <title>Ant-infecting Ophiocordyceps genomes reveal a high diversity of potential behavioral manipulation genes and a possible major role for enterotoxins.</title>
        <authorList>
            <person name="de Bekker C."/>
            <person name="Ohm R.A."/>
            <person name="Evans H.C."/>
            <person name="Brachmann A."/>
            <person name="Hughes D.P."/>
        </authorList>
    </citation>
    <scope>NUCLEOTIDE SEQUENCE [LARGE SCALE GENOMIC DNA]</scope>
    <source>
        <strain evidence="2 3">SC16a</strain>
    </source>
</reference>
<feature type="compositionally biased region" description="Polar residues" evidence="1">
    <location>
        <begin position="118"/>
        <end position="137"/>
    </location>
</feature>
<organism evidence="2 3">
    <name type="scientific">Ophiocordyceps unilateralis</name>
    <name type="common">Zombie-ant fungus</name>
    <name type="synonym">Torrubia unilateralis</name>
    <dbReference type="NCBI Taxonomy" id="268505"/>
    <lineage>
        <taxon>Eukaryota</taxon>
        <taxon>Fungi</taxon>
        <taxon>Dikarya</taxon>
        <taxon>Ascomycota</taxon>
        <taxon>Pezizomycotina</taxon>
        <taxon>Sordariomycetes</taxon>
        <taxon>Hypocreomycetidae</taxon>
        <taxon>Hypocreales</taxon>
        <taxon>Ophiocordycipitaceae</taxon>
        <taxon>Ophiocordyceps</taxon>
    </lineage>
</organism>
<sequence>MCNPYRYILSGTLPAGYAPVFSRLASSLHLILRGGVSIPTPFVNLTLASLREATGNTSGSSNLYLLRHSVCNPLEPVHSFKGDMDLCSVLTPWHSIPSSPIGPTAVFAFPPPFSSTTNHNTYPDALSSQNTSRTQLGPTHARHSSSP</sequence>
<dbReference type="Proteomes" id="UP000037136">
    <property type="component" value="Unassembled WGS sequence"/>
</dbReference>
<keyword evidence="3" id="KW-1185">Reference proteome</keyword>
<reference evidence="2 3" key="1">
    <citation type="journal article" date="2015" name="BMC Genomics">
        <title>Gene expression during zombie ant biting behavior reflects the complexity underlying fungal parasitic behavioral manipulation.</title>
        <authorList>
            <person name="de Bekker C."/>
            <person name="Ohm R.A."/>
            <person name="Loreto R.G."/>
            <person name="Sebastian A."/>
            <person name="Albert I."/>
            <person name="Merrow M."/>
            <person name="Brachmann A."/>
            <person name="Hughes D.P."/>
        </authorList>
    </citation>
    <scope>NUCLEOTIDE SEQUENCE [LARGE SCALE GENOMIC DNA]</scope>
    <source>
        <strain evidence="2 3">SC16a</strain>
    </source>
</reference>
<proteinExistence type="predicted"/>
<evidence type="ECO:0000313" key="3">
    <source>
        <dbReference type="Proteomes" id="UP000037136"/>
    </source>
</evidence>
<dbReference type="EMBL" id="LAZP02000026">
    <property type="protein sequence ID" value="PFH62524.1"/>
    <property type="molecule type" value="Genomic_DNA"/>
</dbReference>
<feature type="region of interest" description="Disordered" evidence="1">
    <location>
        <begin position="118"/>
        <end position="147"/>
    </location>
</feature>
<dbReference type="AlphaFoldDB" id="A0A2A9PMS2"/>
<comment type="caution">
    <text evidence="2">The sequence shown here is derived from an EMBL/GenBank/DDBJ whole genome shotgun (WGS) entry which is preliminary data.</text>
</comment>